<protein>
    <recommendedName>
        <fullName evidence="10">O-acyltransferase</fullName>
    </recommendedName>
</protein>
<keyword evidence="6 10" id="KW-0256">Endoplasmic reticulum</keyword>
<evidence type="ECO:0000256" key="12">
    <source>
        <dbReference type="SAM" id="Phobius"/>
    </source>
</evidence>
<comment type="subcellular location">
    <subcellularLocation>
        <location evidence="1 10">Endoplasmic reticulum membrane</location>
        <topology evidence="1 10">Multi-pass membrane protein</topology>
    </subcellularLocation>
</comment>
<dbReference type="GO" id="GO:0019432">
    <property type="term" value="P:triglyceride biosynthetic process"/>
    <property type="evidence" value="ECO:0007669"/>
    <property type="project" value="TreeGrafter"/>
</dbReference>
<feature type="transmembrane region" description="Helical" evidence="12">
    <location>
        <begin position="217"/>
        <end position="243"/>
    </location>
</feature>
<evidence type="ECO:0000256" key="9">
    <source>
        <dbReference type="ARBA" id="ARBA00023315"/>
    </source>
</evidence>
<keyword evidence="4 10" id="KW-0808">Transferase</keyword>
<sequence>MTAYNKGRYFGIGVENWFLLISIFSGINVALGNWKNQSFTNFVTPFEFIELFCEFLRNYTVLIVILFSISFIQTTFCIFIEKAIYRDYISEGTGQVLYLVNGFSLPNCFIAVCFMSNKIGPVPSFFAIGILLHLFCLKVLSYMYVNYKQRKTWLSEQSNNSTNSDKENANDVVIKDEKDKEIRYLQSLSLKNLYLFMYVSPSLVYKPNSDIRWKLDISYFISAFIKGLVVFYVALNILNVFIVEDVKNSKRFIDNGEVLQVLKTVFKILVPVHLVWLLIIYYFNFCVFFESWSKGVGYPLNQDYDWWNSETAAIFWCKWNVIVHEWLKETVYKPLLIAGVSKTTSSTMVFALSGLFHSYCFEFPFRLFNGFGFVAMVSQIPLQEFTNYVSRKHGIKLSNALIWLQIMVGHPITIILMYYHYASSQIK</sequence>
<evidence type="ECO:0000256" key="7">
    <source>
        <dbReference type="ARBA" id="ARBA00022989"/>
    </source>
</evidence>
<evidence type="ECO:0000256" key="5">
    <source>
        <dbReference type="ARBA" id="ARBA00022692"/>
    </source>
</evidence>
<dbReference type="PANTHER" id="PTHR10408">
    <property type="entry name" value="STEROL O-ACYLTRANSFERASE"/>
    <property type="match status" value="1"/>
</dbReference>
<evidence type="ECO:0000256" key="6">
    <source>
        <dbReference type="ARBA" id="ARBA00022824"/>
    </source>
</evidence>
<dbReference type="OrthoDB" id="6764306at2759"/>
<keyword evidence="7 12" id="KW-1133">Transmembrane helix</keyword>
<feature type="active site" evidence="11">
    <location>
        <position position="357"/>
    </location>
</feature>
<evidence type="ECO:0000256" key="3">
    <source>
        <dbReference type="ARBA" id="ARBA00009010"/>
    </source>
</evidence>
<keyword evidence="13" id="KW-1185">Reference proteome</keyword>
<evidence type="ECO:0000256" key="11">
    <source>
        <dbReference type="PIRSR" id="PIRSR000439-1"/>
    </source>
</evidence>
<feature type="transmembrane region" description="Helical" evidence="12">
    <location>
        <begin position="264"/>
        <end position="283"/>
    </location>
</feature>
<dbReference type="InterPro" id="IPR014371">
    <property type="entry name" value="Oat_ACAT_DAG_ARE"/>
</dbReference>
<evidence type="ECO:0000256" key="10">
    <source>
        <dbReference type="PIRNR" id="PIRNR000439"/>
    </source>
</evidence>
<reference evidence="14" key="1">
    <citation type="submission" date="2025-08" db="UniProtKB">
        <authorList>
            <consortium name="RefSeq"/>
        </authorList>
    </citation>
    <scope>IDENTIFICATION</scope>
    <source>
        <tissue evidence="14">Entire body</tissue>
    </source>
</reference>
<feature type="transmembrane region" description="Helical" evidence="12">
    <location>
        <begin position="12"/>
        <end position="31"/>
    </location>
</feature>
<organism evidence="13 14">
    <name type="scientific">Agrilus planipennis</name>
    <name type="common">Emerald ash borer</name>
    <name type="synonym">Agrilus marcopoli</name>
    <dbReference type="NCBI Taxonomy" id="224129"/>
    <lineage>
        <taxon>Eukaryota</taxon>
        <taxon>Metazoa</taxon>
        <taxon>Ecdysozoa</taxon>
        <taxon>Arthropoda</taxon>
        <taxon>Hexapoda</taxon>
        <taxon>Insecta</taxon>
        <taxon>Pterygota</taxon>
        <taxon>Neoptera</taxon>
        <taxon>Endopterygota</taxon>
        <taxon>Coleoptera</taxon>
        <taxon>Polyphaga</taxon>
        <taxon>Elateriformia</taxon>
        <taxon>Buprestoidea</taxon>
        <taxon>Buprestidae</taxon>
        <taxon>Agrilinae</taxon>
        <taxon>Agrilus</taxon>
    </lineage>
</organism>
<dbReference type="Pfam" id="PF03062">
    <property type="entry name" value="MBOAT"/>
    <property type="match status" value="1"/>
</dbReference>
<keyword evidence="5 12" id="KW-0812">Transmembrane</keyword>
<feature type="transmembrane region" description="Helical" evidence="12">
    <location>
        <begin position="188"/>
        <end position="205"/>
    </location>
</feature>
<feature type="transmembrane region" description="Helical" evidence="12">
    <location>
        <begin position="125"/>
        <end position="145"/>
    </location>
</feature>
<feature type="transmembrane region" description="Helical" evidence="12">
    <location>
        <begin position="335"/>
        <end position="356"/>
    </location>
</feature>
<dbReference type="AlphaFoldDB" id="A0A1W4X446"/>
<accession>A0A1W4X446</accession>
<dbReference type="GO" id="GO:0005789">
    <property type="term" value="C:endoplasmic reticulum membrane"/>
    <property type="evidence" value="ECO:0007669"/>
    <property type="project" value="UniProtKB-SubCell"/>
</dbReference>
<evidence type="ECO:0000313" key="13">
    <source>
        <dbReference type="Proteomes" id="UP000192223"/>
    </source>
</evidence>
<comment type="pathway">
    <text evidence="2">Lipid metabolism.</text>
</comment>
<feature type="transmembrane region" description="Helical" evidence="12">
    <location>
        <begin position="402"/>
        <end position="421"/>
    </location>
</feature>
<dbReference type="KEGG" id="apln:108738283"/>
<keyword evidence="8 10" id="KW-0472">Membrane</keyword>
<dbReference type="InterPro" id="IPR004299">
    <property type="entry name" value="MBOAT_fam"/>
</dbReference>
<evidence type="ECO:0000256" key="8">
    <source>
        <dbReference type="ARBA" id="ARBA00023136"/>
    </source>
</evidence>
<keyword evidence="9 10" id="KW-0012">Acyltransferase</keyword>
<dbReference type="PIRSF" id="PIRSF000439">
    <property type="entry name" value="Oat_ACAT_DAG_ARE"/>
    <property type="match status" value="1"/>
</dbReference>
<dbReference type="GO" id="GO:0004144">
    <property type="term" value="F:diacylglycerol O-acyltransferase activity"/>
    <property type="evidence" value="ECO:0007669"/>
    <property type="project" value="UniProtKB-ARBA"/>
</dbReference>
<dbReference type="STRING" id="224129.A0A1W4X446"/>
<feature type="transmembrane region" description="Helical" evidence="12">
    <location>
        <begin position="363"/>
        <end position="382"/>
    </location>
</feature>
<dbReference type="GeneID" id="108738283"/>
<dbReference type="Proteomes" id="UP000192223">
    <property type="component" value="Unplaced"/>
</dbReference>
<evidence type="ECO:0000256" key="4">
    <source>
        <dbReference type="ARBA" id="ARBA00022679"/>
    </source>
</evidence>
<dbReference type="UniPathway" id="UPA00230"/>
<dbReference type="InParanoid" id="A0A1W4X446"/>
<proteinExistence type="inferred from homology"/>
<evidence type="ECO:0000256" key="2">
    <source>
        <dbReference type="ARBA" id="ARBA00005189"/>
    </source>
</evidence>
<comment type="similarity">
    <text evidence="3 10">Belongs to the membrane-bound acyltransferase family. Sterol o-acyltransferase subfamily.</text>
</comment>
<evidence type="ECO:0000313" key="14">
    <source>
        <dbReference type="RefSeq" id="XP_018327148.1"/>
    </source>
</evidence>
<dbReference type="RefSeq" id="XP_018327148.1">
    <property type="nucleotide sequence ID" value="XM_018471646.2"/>
</dbReference>
<evidence type="ECO:0000256" key="1">
    <source>
        <dbReference type="ARBA" id="ARBA00004477"/>
    </source>
</evidence>
<gene>
    <name evidence="14" type="primary">LOC108738283</name>
</gene>
<dbReference type="PANTHER" id="PTHR10408:SF7">
    <property type="entry name" value="DIACYLGLYCEROL O-ACYLTRANSFERASE 1"/>
    <property type="match status" value="1"/>
</dbReference>
<feature type="transmembrane region" description="Helical" evidence="12">
    <location>
        <begin position="96"/>
        <end position="119"/>
    </location>
</feature>
<name>A0A1W4X446_AGRPL</name>
<feature type="transmembrane region" description="Helical" evidence="12">
    <location>
        <begin position="59"/>
        <end position="84"/>
    </location>
</feature>